<accession>A0A5E6MH23</accession>
<dbReference type="AlphaFoldDB" id="A0A5E6MH23"/>
<name>A0A5E6MH23_9BACT</name>
<dbReference type="EMBL" id="CABFVA020000084">
    <property type="protein sequence ID" value="VVM07186.1"/>
    <property type="molecule type" value="Genomic_DNA"/>
</dbReference>
<evidence type="ECO:0000313" key="2">
    <source>
        <dbReference type="Proteomes" id="UP000334923"/>
    </source>
</evidence>
<keyword evidence="2" id="KW-1185">Reference proteome</keyword>
<dbReference type="Proteomes" id="UP000334923">
    <property type="component" value="Unassembled WGS sequence"/>
</dbReference>
<evidence type="ECO:0000313" key="1">
    <source>
        <dbReference type="EMBL" id="VVM07186.1"/>
    </source>
</evidence>
<gene>
    <name evidence="1" type="ORF">MAMT_01604</name>
</gene>
<sequence length="51" mass="6168">MRLTQDPFDSCLKSKTLFRLPGHKHEKALARRYERRKARQHLHRRGSPEEV</sequence>
<organism evidence="1 2">
    <name type="scientific">Methylacidimicrobium tartarophylax</name>
    <dbReference type="NCBI Taxonomy" id="1041768"/>
    <lineage>
        <taxon>Bacteria</taxon>
        <taxon>Pseudomonadati</taxon>
        <taxon>Verrucomicrobiota</taxon>
        <taxon>Methylacidimicrobium</taxon>
    </lineage>
</organism>
<reference evidence="1 2" key="1">
    <citation type="submission" date="2019-09" db="EMBL/GenBank/DDBJ databases">
        <authorList>
            <person name="Cremers G."/>
        </authorList>
    </citation>
    <scope>NUCLEOTIDE SEQUENCE [LARGE SCALE GENOMIC DNA]</scope>
    <source>
        <strain evidence="1">4A</strain>
    </source>
</reference>
<protein>
    <submittedName>
        <fullName evidence="1">Uncharacterized protein</fullName>
    </submittedName>
</protein>
<proteinExistence type="predicted"/>